<accession>A0ABR2D2S8</accession>
<comment type="caution">
    <text evidence="1">The sequence shown here is derived from an EMBL/GenBank/DDBJ whole genome shotgun (WGS) entry which is preliminary data.</text>
</comment>
<protein>
    <submittedName>
        <fullName evidence="1">Uncharacterized protein</fullName>
    </submittedName>
</protein>
<proteinExistence type="predicted"/>
<name>A0ABR2D2S8_9ROSI</name>
<sequence>MADEVTGLLENLKFSEEELVDVSNVDDEVLTEMEGSERWVVGLMSQQTGERIVPTMGTHKAVDLRPGEGRLREYLRVRTEIDSSKPLRRFIALGKLMDGRLRMCPVKYDRLISLVHSNSENGIKWT</sequence>
<keyword evidence="2" id="KW-1185">Reference proteome</keyword>
<gene>
    <name evidence="1" type="ORF">V6N12_074912</name>
</gene>
<evidence type="ECO:0000313" key="2">
    <source>
        <dbReference type="Proteomes" id="UP001472677"/>
    </source>
</evidence>
<dbReference type="Proteomes" id="UP001472677">
    <property type="component" value="Unassembled WGS sequence"/>
</dbReference>
<organism evidence="1 2">
    <name type="scientific">Hibiscus sabdariffa</name>
    <name type="common">roselle</name>
    <dbReference type="NCBI Taxonomy" id="183260"/>
    <lineage>
        <taxon>Eukaryota</taxon>
        <taxon>Viridiplantae</taxon>
        <taxon>Streptophyta</taxon>
        <taxon>Embryophyta</taxon>
        <taxon>Tracheophyta</taxon>
        <taxon>Spermatophyta</taxon>
        <taxon>Magnoliopsida</taxon>
        <taxon>eudicotyledons</taxon>
        <taxon>Gunneridae</taxon>
        <taxon>Pentapetalae</taxon>
        <taxon>rosids</taxon>
        <taxon>malvids</taxon>
        <taxon>Malvales</taxon>
        <taxon>Malvaceae</taxon>
        <taxon>Malvoideae</taxon>
        <taxon>Hibiscus</taxon>
    </lineage>
</organism>
<dbReference type="EMBL" id="JBBPBM010000037">
    <property type="protein sequence ID" value="KAK8528382.1"/>
    <property type="molecule type" value="Genomic_DNA"/>
</dbReference>
<reference evidence="1 2" key="1">
    <citation type="journal article" date="2024" name="G3 (Bethesda)">
        <title>Genome assembly of Hibiscus sabdariffa L. provides insights into metabolisms of medicinal natural products.</title>
        <authorList>
            <person name="Kim T."/>
        </authorList>
    </citation>
    <scope>NUCLEOTIDE SEQUENCE [LARGE SCALE GENOMIC DNA]</scope>
    <source>
        <strain evidence="1">TK-2024</strain>
        <tissue evidence="1">Old leaves</tissue>
    </source>
</reference>
<evidence type="ECO:0000313" key="1">
    <source>
        <dbReference type="EMBL" id="KAK8528382.1"/>
    </source>
</evidence>